<organism evidence="2 3">
    <name type="scientific">Muricoccus nepalensis</name>
    <dbReference type="NCBI Taxonomy" id="1854500"/>
    <lineage>
        <taxon>Bacteria</taxon>
        <taxon>Pseudomonadati</taxon>
        <taxon>Pseudomonadota</taxon>
        <taxon>Alphaproteobacteria</taxon>
        <taxon>Acetobacterales</taxon>
        <taxon>Roseomonadaceae</taxon>
        <taxon>Muricoccus</taxon>
    </lineage>
</organism>
<proteinExistence type="predicted"/>
<evidence type="ECO:0000259" key="1">
    <source>
        <dbReference type="Pfam" id="PF13579"/>
    </source>
</evidence>
<reference evidence="2 3" key="1">
    <citation type="journal article" date="2019" name="Environ. Microbiol.">
        <title>Species interactions and distinct microbial communities in high Arctic permafrost affected cryosols are associated with the CH4 and CO2 gas fluxes.</title>
        <authorList>
            <person name="Altshuler I."/>
            <person name="Hamel J."/>
            <person name="Turney S."/>
            <person name="Magnuson E."/>
            <person name="Levesque R."/>
            <person name="Greer C."/>
            <person name="Whyte L.G."/>
        </authorList>
    </citation>
    <scope>NUCLEOTIDE SEQUENCE [LARGE SCALE GENOMIC DNA]</scope>
    <source>
        <strain evidence="2 3">S9.3B</strain>
    </source>
</reference>
<dbReference type="SUPFAM" id="SSF53756">
    <property type="entry name" value="UDP-Glycosyltransferase/glycogen phosphorylase"/>
    <property type="match status" value="1"/>
</dbReference>
<dbReference type="RefSeq" id="WP_140887961.1">
    <property type="nucleotide sequence ID" value="NZ_RCZP01000106.1"/>
</dbReference>
<accession>A0A502EE59</accession>
<dbReference type="EMBL" id="RCZP01000106">
    <property type="protein sequence ID" value="TPG35574.1"/>
    <property type="molecule type" value="Genomic_DNA"/>
</dbReference>
<dbReference type="OrthoDB" id="7280475at2"/>
<keyword evidence="3" id="KW-1185">Reference proteome</keyword>
<protein>
    <recommendedName>
        <fullName evidence="1">Glycosyltransferase subfamily 4-like N-terminal domain-containing protein</fullName>
    </recommendedName>
</protein>
<dbReference type="AlphaFoldDB" id="A0A502EE59"/>
<dbReference type="Gene3D" id="3.40.50.2000">
    <property type="entry name" value="Glycogen Phosphorylase B"/>
    <property type="match status" value="2"/>
</dbReference>
<dbReference type="InterPro" id="IPR028098">
    <property type="entry name" value="Glyco_trans_4-like_N"/>
</dbReference>
<evidence type="ECO:0000313" key="2">
    <source>
        <dbReference type="EMBL" id="TPG35574.1"/>
    </source>
</evidence>
<dbReference type="Proteomes" id="UP000317078">
    <property type="component" value="Unassembled WGS sequence"/>
</dbReference>
<name>A0A502EE59_9PROT</name>
<dbReference type="GO" id="GO:0016757">
    <property type="term" value="F:glycosyltransferase activity"/>
    <property type="evidence" value="ECO:0007669"/>
    <property type="project" value="UniProtKB-ARBA"/>
</dbReference>
<sequence length="546" mass="56291">MSSEASPRPPAPRLLVIGAEPGDRRALDFCLGLPPPWPVTLLTPLPGEDAGAFPAAPAGGLREWRRGVEPPGVTAAALLAEAGVEGPAPLLGLALAASRNVALRRDLLRLAGEADIVLHFSAWSAEACRGHGRPEVYLPAGFLFGAALEGLRGHDLGGACELLWALESDLAQRAALTLSPGSPEARAFRLLYGLAALEKGGPGALAERLPALAGAGARRPEILPVTLALNDYPLHDPRNGGAVRSQGLLAGFDRDVVALTLGARPAVVALGPRVIEVVLPRAPAQRRLARDLHRLADAPLDDLVAAAHAAENPALAALLAGLGPRLDAVVFEHPYMAPLLAGLRRDAGPVPVVHHAHNVEVALKAELLAGHPLAAPALAFARRLESALVAEADLVLCCSEADADHFRAGGRADRVLVVPHEAIMPEDAPQSAPPGAGAPLRVGFLASAHPPNQEAARFIAEDLAPAFPEAVFEIAGSVCATLPAARPANLLAHGVLPPDRLRAAMAGWSVALNPVESGGGSSVKLAEYLLLGLPSLSVHPGTDEGI</sequence>
<dbReference type="Pfam" id="PF13579">
    <property type="entry name" value="Glyco_trans_4_4"/>
    <property type="match status" value="1"/>
</dbReference>
<feature type="domain" description="Glycosyltransferase subfamily 4-like N-terminal" evidence="1">
    <location>
        <begin position="245"/>
        <end position="419"/>
    </location>
</feature>
<evidence type="ECO:0000313" key="3">
    <source>
        <dbReference type="Proteomes" id="UP000317078"/>
    </source>
</evidence>
<comment type="caution">
    <text evidence="2">The sequence shown here is derived from an EMBL/GenBank/DDBJ whole genome shotgun (WGS) entry which is preliminary data.</text>
</comment>
<gene>
    <name evidence="2" type="ORF">EAH89_30505</name>
</gene>